<evidence type="ECO:0000256" key="3">
    <source>
        <dbReference type="SAM" id="MobiDB-lite"/>
    </source>
</evidence>
<organism evidence="5 6">
    <name type="scientific">Dekkera bruxellensis</name>
    <name type="common">Brettanomyces custersii</name>
    <dbReference type="NCBI Taxonomy" id="5007"/>
    <lineage>
        <taxon>Eukaryota</taxon>
        <taxon>Fungi</taxon>
        <taxon>Dikarya</taxon>
        <taxon>Ascomycota</taxon>
        <taxon>Saccharomycotina</taxon>
        <taxon>Pichiomycetes</taxon>
        <taxon>Pichiales</taxon>
        <taxon>Pichiaceae</taxon>
        <taxon>Brettanomyces</taxon>
    </lineage>
</organism>
<dbReference type="GeneID" id="64575647"/>
<feature type="domain" description="SH3" evidence="4">
    <location>
        <begin position="88"/>
        <end position="151"/>
    </location>
</feature>
<dbReference type="InterPro" id="IPR001452">
    <property type="entry name" value="SH3_domain"/>
</dbReference>
<feature type="compositionally biased region" description="Polar residues" evidence="3">
    <location>
        <begin position="295"/>
        <end position="308"/>
    </location>
</feature>
<dbReference type="EMBL" id="CP063134">
    <property type="protein sequence ID" value="QOU19575.1"/>
    <property type="molecule type" value="Genomic_DNA"/>
</dbReference>
<dbReference type="GO" id="GO:0005737">
    <property type="term" value="C:cytoplasm"/>
    <property type="evidence" value="ECO:0007669"/>
    <property type="project" value="TreeGrafter"/>
</dbReference>
<keyword evidence="1 2" id="KW-0728">SH3 domain</keyword>
<feature type="compositionally biased region" description="Low complexity" evidence="3">
    <location>
        <begin position="258"/>
        <end position="270"/>
    </location>
</feature>
<dbReference type="GO" id="GO:0035091">
    <property type="term" value="F:phosphatidylinositol binding"/>
    <property type="evidence" value="ECO:0007669"/>
    <property type="project" value="InterPro"/>
</dbReference>
<dbReference type="PROSITE" id="PS50002">
    <property type="entry name" value="SH3"/>
    <property type="match status" value="1"/>
</dbReference>
<evidence type="ECO:0000256" key="1">
    <source>
        <dbReference type="ARBA" id="ARBA00022443"/>
    </source>
</evidence>
<dbReference type="RefSeq" id="XP_041136068.1">
    <property type="nucleotide sequence ID" value="XM_041282229.1"/>
</dbReference>
<sequence length="652" mass="73116">MTPSLSIKTDISVSGPFNVQKNTMLTPIEKLTSPNIQKEEPYVAANSSGLGTLNAELHSVPSPVKANPSYDIGGEQPSVTNGQHMSGTDSPVLVCIAPFEGQSKNELTTHMGDTVRLLSKSVVKGWIFVCSTYEKGRAGWIPKDTVKVLDFVPSKSHNSGSSSHSSTSTSTTTSSCFSYTESPSSSKDTIMSQLNYRNLITPWYEYQQQQKQLQLQQLQRQQQQMLQQQQQQQQQQSQRRQQQKLRSEYSGKRQEFDSYSSPLPSSEFSPAHNKQLETPPATPLPSKRIPLPSSVPMTSTPKFSNLVRNKTFPIAPTSQQVGKKAYQPDRSSSPIRKMPRERHRFPYSNIRVTSAHCTSNRFWYRIDAVSQSRHVHLCRFYQDFYNLQVEIMMNQDKLGGSVNVLPKLPNLISPADNMSQDGMNARCVLLNRYLCSVVSLVDQLQNNFLLEIILSWMRTRTGDFEHSSDLTETEILRLLSPKEVSGKNKFDSDPQLSVPGLPQRQQFKQNQIPRPLANDTAMYTTPHMNEELDDAPTAPLFCKASPSALSGGSVRHHSSSASIPSSRNKVQVNFKVLDGESSFVLRLPKDINVHDLKLTVAGQINKYLSDFNLNYKDEKHSLFKPLRSNGELLSSIKDALRFGSNTILLKIA</sequence>
<reference evidence="5" key="1">
    <citation type="submission" date="2020-10" db="EMBL/GenBank/DDBJ databases">
        <authorList>
            <person name="Palmer J.M."/>
        </authorList>
    </citation>
    <scope>NUCLEOTIDE SEQUENCE</scope>
    <source>
        <strain evidence="5">UCD 2041</strain>
    </source>
</reference>
<evidence type="ECO:0000259" key="4">
    <source>
        <dbReference type="PROSITE" id="PS50002"/>
    </source>
</evidence>
<dbReference type="InterPro" id="IPR036871">
    <property type="entry name" value="PX_dom_sf"/>
</dbReference>
<evidence type="ECO:0000256" key="2">
    <source>
        <dbReference type="PROSITE-ProRule" id="PRU00192"/>
    </source>
</evidence>
<dbReference type="GO" id="GO:0042554">
    <property type="term" value="P:superoxide anion generation"/>
    <property type="evidence" value="ECO:0007669"/>
    <property type="project" value="TreeGrafter"/>
</dbReference>
<dbReference type="Proteomes" id="UP000663131">
    <property type="component" value="Chromosome 6"/>
</dbReference>
<accession>A0A871R5T2</accession>
<feature type="compositionally biased region" description="Basic and acidic residues" evidence="3">
    <location>
        <begin position="245"/>
        <end position="256"/>
    </location>
</feature>
<evidence type="ECO:0000313" key="5">
    <source>
        <dbReference type="EMBL" id="QOU19575.1"/>
    </source>
</evidence>
<name>A0A871R5T2_DEKBR</name>
<feature type="region of interest" description="Disordered" evidence="3">
    <location>
        <begin position="235"/>
        <end position="336"/>
    </location>
</feature>
<dbReference type="PANTHER" id="PTHR15706:SF20">
    <property type="entry name" value="NEUTROPHIL CYTOSOL FACTOR 4"/>
    <property type="match status" value="1"/>
</dbReference>
<dbReference type="SUPFAM" id="SSF50044">
    <property type="entry name" value="SH3-domain"/>
    <property type="match status" value="1"/>
</dbReference>
<dbReference type="GO" id="GO:0016176">
    <property type="term" value="F:superoxide-generating NADPH oxidase activator activity"/>
    <property type="evidence" value="ECO:0007669"/>
    <property type="project" value="TreeGrafter"/>
</dbReference>
<protein>
    <recommendedName>
        <fullName evidence="4">SH3 domain-containing protein</fullName>
    </recommendedName>
</protein>
<dbReference type="GO" id="GO:0043020">
    <property type="term" value="C:NADPH oxidase complex"/>
    <property type="evidence" value="ECO:0007669"/>
    <property type="project" value="TreeGrafter"/>
</dbReference>
<dbReference type="InterPro" id="IPR036028">
    <property type="entry name" value="SH3-like_dom_sf"/>
</dbReference>
<dbReference type="InterPro" id="IPR051228">
    <property type="entry name" value="NADPH_Oxidase/PX-Domain"/>
</dbReference>
<proteinExistence type="predicted"/>
<dbReference type="SUPFAM" id="SSF64268">
    <property type="entry name" value="PX domain"/>
    <property type="match status" value="1"/>
</dbReference>
<dbReference type="AlphaFoldDB" id="A0A871R5T2"/>
<dbReference type="Gene3D" id="3.30.1520.10">
    <property type="entry name" value="Phox-like domain"/>
    <property type="match status" value="1"/>
</dbReference>
<dbReference type="OrthoDB" id="548867at2759"/>
<dbReference type="KEGG" id="bbrx:BRETT_003724"/>
<dbReference type="PANTHER" id="PTHR15706">
    <property type="entry name" value="SH3 MULTIPLE DOMAIN"/>
    <property type="match status" value="1"/>
</dbReference>
<dbReference type="Gene3D" id="2.30.30.40">
    <property type="entry name" value="SH3 Domains"/>
    <property type="match status" value="1"/>
</dbReference>
<feature type="region of interest" description="Disordered" evidence="3">
    <location>
        <begin position="153"/>
        <end position="188"/>
    </location>
</feature>
<evidence type="ECO:0000313" key="6">
    <source>
        <dbReference type="Proteomes" id="UP000663131"/>
    </source>
</evidence>
<dbReference type="Pfam" id="PF07653">
    <property type="entry name" value="SH3_2"/>
    <property type="match status" value="1"/>
</dbReference>
<reference evidence="5" key="2">
    <citation type="journal article" name="BMC Genomics">
        <title>New genome assemblies reveal patterns of domestication and adaptation across Brettanomyces (Dekkera) species.</title>
        <authorList>
            <person name="Roach M.J."/>
            <person name="Borneman A.R."/>
        </authorList>
    </citation>
    <scope>NUCLEOTIDE SEQUENCE</scope>
    <source>
        <strain evidence="5">UCD 2041</strain>
    </source>
</reference>
<gene>
    <name evidence="5" type="ORF">BRETT_003724</name>
</gene>
<feature type="compositionally biased region" description="Low complexity" evidence="3">
    <location>
        <begin position="154"/>
        <end position="182"/>
    </location>
</feature>
<dbReference type="SMART" id="SM00326">
    <property type="entry name" value="SH3"/>
    <property type="match status" value="1"/>
</dbReference>